<proteinExistence type="predicted"/>
<comment type="caution">
    <text evidence="1">The sequence shown here is derived from an EMBL/GenBank/DDBJ whole genome shotgun (WGS) entry which is preliminary data.</text>
</comment>
<name>A0A644YQR9_9ZZZZ</name>
<dbReference type="EMBL" id="VSSQ01005906">
    <property type="protein sequence ID" value="MPM30846.1"/>
    <property type="molecule type" value="Genomic_DNA"/>
</dbReference>
<organism evidence="1">
    <name type="scientific">bioreactor metagenome</name>
    <dbReference type="NCBI Taxonomy" id="1076179"/>
    <lineage>
        <taxon>unclassified sequences</taxon>
        <taxon>metagenomes</taxon>
        <taxon>ecological metagenomes</taxon>
    </lineage>
</organism>
<gene>
    <name evidence="1" type="ORF">SDC9_77396</name>
</gene>
<reference evidence="1" key="1">
    <citation type="submission" date="2019-08" db="EMBL/GenBank/DDBJ databases">
        <authorList>
            <person name="Kucharzyk K."/>
            <person name="Murdoch R.W."/>
            <person name="Higgins S."/>
            <person name="Loffler F."/>
        </authorList>
    </citation>
    <scope>NUCLEOTIDE SEQUENCE</scope>
</reference>
<accession>A0A644YQR9</accession>
<evidence type="ECO:0000313" key="1">
    <source>
        <dbReference type="EMBL" id="MPM30846.1"/>
    </source>
</evidence>
<dbReference type="AlphaFoldDB" id="A0A644YQR9"/>
<sequence length="108" mass="12038">MLEMPKIAMLSTCIKQSIKLSGIQSHRYTEYEPDDEPQIQESLTAYGEAIDFDRDKAEASILSDTANELVKVASATQEAVSRIVQGPKEAPLTDFYRKLAGSELRRSD</sequence>
<protein>
    <submittedName>
        <fullName evidence="1">Uncharacterized protein</fullName>
    </submittedName>
</protein>